<name>A0A1J1GRH8_PLAGA</name>
<dbReference type="Pfam" id="PF03941">
    <property type="entry name" value="INCENP_ARK-bind"/>
    <property type="match status" value="1"/>
</dbReference>
<evidence type="ECO:0000313" key="8">
    <source>
        <dbReference type="EMBL" id="CRG95113.1"/>
    </source>
</evidence>
<organism evidence="8 9">
    <name type="scientific">Plasmodium gallinaceum</name>
    <dbReference type="NCBI Taxonomy" id="5849"/>
    <lineage>
        <taxon>Eukaryota</taxon>
        <taxon>Sar</taxon>
        <taxon>Alveolata</taxon>
        <taxon>Apicomplexa</taxon>
        <taxon>Aconoidasida</taxon>
        <taxon>Haemosporida</taxon>
        <taxon>Plasmodiidae</taxon>
        <taxon>Plasmodium</taxon>
        <taxon>Plasmodium (Haemamoeba)</taxon>
    </lineage>
</organism>
<evidence type="ECO:0000256" key="6">
    <source>
        <dbReference type="ARBA" id="ARBA00023242"/>
    </source>
</evidence>
<protein>
    <recommendedName>
        <fullName evidence="7">Inner centromere protein ARK-binding domain-containing protein</fullName>
    </recommendedName>
</protein>
<evidence type="ECO:0000256" key="3">
    <source>
        <dbReference type="ARBA" id="ARBA00010042"/>
    </source>
</evidence>
<dbReference type="OrthoDB" id="339519at2759"/>
<evidence type="ECO:0000256" key="1">
    <source>
        <dbReference type="ARBA" id="ARBA00004123"/>
    </source>
</evidence>
<dbReference type="Proteomes" id="UP000220797">
    <property type="component" value="Unassembled WGS sequence"/>
</dbReference>
<comment type="subcellular location">
    <subcellularLocation>
        <location evidence="2">Cytoplasm</location>
        <location evidence="2">Cytoskeleton</location>
        <location evidence="2">Spindle</location>
    </subcellularLocation>
    <subcellularLocation>
        <location evidence="1">Nucleus</location>
    </subcellularLocation>
</comment>
<evidence type="ECO:0000256" key="4">
    <source>
        <dbReference type="ARBA" id="ARBA00022490"/>
    </source>
</evidence>
<keyword evidence="5" id="KW-0206">Cytoskeleton</keyword>
<evidence type="ECO:0000256" key="2">
    <source>
        <dbReference type="ARBA" id="ARBA00004186"/>
    </source>
</evidence>
<proteinExistence type="inferred from homology"/>
<dbReference type="EMBL" id="CVMV01000032">
    <property type="protein sequence ID" value="CRG95113.1"/>
    <property type="molecule type" value="Genomic_DNA"/>
</dbReference>
<dbReference type="GO" id="GO:0005634">
    <property type="term" value="C:nucleus"/>
    <property type="evidence" value="ECO:0007669"/>
    <property type="project" value="UniProtKB-SubCell"/>
</dbReference>
<dbReference type="VEuPathDB" id="PlasmoDB:PGAL8A_00251500"/>
<sequence length="1200" mass="144445">MRRSINEKRDTISLNRKIDTNIQKSISKYCVTSKRKYNFQRIKKYKHKFKENLEYTKMKNNLKNNIHTINRQRTNLKKTVCKDDILNKNNINSKFSINNIKKEGNSEKEKENYKMCKNDNVFDYKKYYERVDQWKKKRCIYFNNENKIKKKEIHLENKKRSLREILNITEPKKNTKRNCNKYESSLNQQKTTNKTINKLNEIQLKKKNVKSSKNEININNYINYNDINGNNENNYDKYKKNVVPIYDSGNYQGYNIDNKTDNISNNYINYSNNNNRHEIISHNNSPSFKLPNNKIRITNKNKRNIYCIGKIKSSDTMLENEEKNIYSNKTITDTFDYIDCFNNFATNPTFLIKSNETIFHAPLKSNLNNVENKSNFNLFDKTNIKKSYTNYSTKVRTIPNLNMEQPAQNEKIRKNKKENSFKGILKNEYLDNGCKIKILKYTNNMNITNMQNKLENEIKKNENMKSCKNSYINYKGEYLINFHNEEEMKKKKKQLLKNVKTSIYNERNIFTNNHTRYNNNDNFLIKNELVNNNKKDIYKPSYTLNNCNVSSILNIKNPFTCVYKNVKSFKNFIVDKKEVNKEKGYCTSNNITLCDKKKYISENIRKHLSYMNINKKQEKNIKNSKVLEIEGDKIYPNENLLFKNNIQIEQNTFKNFNLDMESYDMKHSIFECKKNAEENFKNKKYLKKLNKFHKKKKEKNLISLENSHKIEKEKLCSDNNYRSLDLNNELLNVNKHKKLVHIEEKDIKRNFDIFLCLFMKYEKNESFLFCLISDEELTKYSFFYHNYIKPFLDDYKKSKLEKLKKEEGNSAFRDYNCISLNKIILEIMIPSIRNNYLKYLNELYNKKENNTDISSSDELQKEIREINKKIKNFEIRSLDKHKKEISIKSICNYENKIKLLEKPKWSNKRNLKKLLRKQQNYNPFTIFGTSIKEVNLEEIFTLEVYNNYVTNEDRFQNKILHELYVGDYIKNLYKKIDCSEWFFVLDSLKKNWKYFANLECNMLLDPLLLEEILWYIDNNKMYKDKSKEIYIYETCFCPTPDPAKEINLNDAKHFYKSMASKYTSHNEMKHKKLSLNEENSYSSNLIFKYDDMNREHTSLYMKKKKEILTKENLFFNIPRPSSAIYYNSDFFQNKVKKHTCDKKIKTNNQFNVVSPKCVEDAYFPKFKSKKWISQKFFDNFFLNYYLYNFNGSNRKYNSVI</sequence>
<feature type="domain" description="Inner centromere protein ARK-binding" evidence="7">
    <location>
        <begin position="903"/>
        <end position="940"/>
    </location>
</feature>
<keyword evidence="9" id="KW-1185">Reference proteome</keyword>
<dbReference type="OMA" id="EINESSC"/>
<dbReference type="GeneID" id="39731043"/>
<dbReference type="GO" id="GO:0005819">
    <property type="term" value="C:spindle"/>
    <property type="evidence" value="ECO:0007669"/>
    <property type="project" value="UniProtKB-SubCell"/>
</dbReference>
<dbReference type="InterPro" id="IPR005635">
    <property type="entry name" value="Inner_centromere_prot_ARK-bd"/>
</dbReference>
<dbReference type="AlphaFoldDB" id="A0A1J1GRH8"/>
<comment type="caution">
    <text evidence="8">The sequence shown here is derived from an EMBL/GenBank/DDBJ whole genome shotgun (WGS) entry which is preliminary data.</text>
</comment>
<evidence type="ECO:0000259" key="7">
    <source>
        <dbReference type="Pfam" id="PF03941"/>
    </source>
</evidence>
<keyword evidence="6" id="KW-0539">Nucleus</keyword>
<evidence type="ECO:0000313" key="9">
    <source>
        <dbReference type="Proteomes" id="UP000220797"/>
    </source>
</evidence>
<dbReference type="RefSeq" id="XP_028527926.1">
    <property type="nucleotide sequence ID" value="XM_028671256.1"/>
</dbReference>
<evidence type="ECO:0000256" key="5">
    <source>
        <dbReference type="ARBA" id="ARBA00023212"/>
    </source>
</evidence>
<gene>
    <name evidence="8" type="ORF">PGAL8A_00251500</name>
</gene>
<keyword evidence="4" id="KW-0963">Cytoplasm</keyword>
<accession>A0A1J1GRH8</accession>
<comment type="similarity">
    <text evidence="3">Belongs to the INCENP family.</text>
</comment>
<reference evidence="8" key="1">
    <citation type="submission" date="2015-04" db="EMBL/GenBank/DDBJ databases">
        <authorList>
            <consortium name="Pathogen Informatics"/>
        </authorList>
    </citation>
    <scope>NUCLEOTIDE SEQUENCE [LARGE SCALE GENOMIC DNA]</scope>
    <source>
        <strain evidence="8">8A</strain>
    </source>
</reference>